<comment type="caution">
    <text evidence="1">The sequence shown here is derived from an EMBL/GenBank/DDBJ whole genome shotgun (WGS) entry which is preliminary data.</text>
</comment>
<name>A0A6I2L652_9BURK</name>
<evidence type="ECO:0000313" key="1">
    <source>
        <dbReference type="EMBL" id="MRW93122.1"/>
    </source>
</evidence>
<sequence length="65" mass="7345">MKHLIYLVNPSFISLHRLIFDTAFREGPNYSKPSVGLASSSRLRAAHSLFLADCRNRMALARVAR</sequence>
<organism evidence="1 2">
    <name type="scientific">Duganella guangzhouensis</name>
    <dbReference type="NCBI Taxonomy" id="2666084"/>
    <lineage>
        <taxon>Bacteria</taxon>
        <taxon>Pseudomonadati</taxon>
        <taxon>Pseudomonadota</taxon>
        <taxon>Betaproteobacteria</taxon>
        <taxon>Burkholderiales</taxon>
        <taxon>Oxalobacteraceae</taxon>
        <taxon>Telluria group</taxon>
        <taxon>Duganella</taxon>
    </lineage>
</organism>
<proteinExistence type="predicted"/>
<dbReference type="Proteomes" id="UP000433309">
    <property type="component" value="Unassembled WGS sequence"/>
</dbReference>
<dbReference type="AlphaFoldDB" id="A0A6I2L652"/>
<evidence type="ECO:0000313" key="2">
    <source>
        <dbReference type="Proteomes" id="UP000433309"/>
    </source>
</evidence>
<dbReference type="EMBL" id="WKJK01000014">
    <property type="protein sequence ID" value="MRW93122.1"/>
    <property type="molecule type" value="Genomic_DNA"/>
</dbReference>
<protein>
    <submittedName>
        <fullName evidence="1">Uncharacterized protein</fullName>
    </submittedName>
</protein>
<gene>
    <name evidence="1" type="ORF">GJ699_24280</name>
</gene>
<dbReference type="RefSeq" id="WP_154381182.1">
    <property type="nucleotide sequence ID" value="NZ_WKJK01000014.1"/>
</dbReference>
<reference evidence="1 2" key="1">
    <citation type="submission" date="2019-11" db="EMBL/GenBank/DDBJ databases">
        <title>Novel species isolated from a subtropical stream in China.</title>
        <authorList>
            <person name="Lu H."/>
        </authorList>
    </citation>
    <scope>NUCLEOTIDE SEQUENCE [LARGE SCALE GENOMIC DNA]</scope>
    <source>
        <strain evidence="1 2">FT80W</strain>
    </source>
</reference>
<keyword evidence="2" id="KW-1185">Reference proteome</keyword>
<accession>A0A6I2L652</accession>